<dbReference type="EMBL" id="JBHSIU010000131">
    <property type="protein sequence ID" value="MFC5008667.1"/>
    <property type="molecule type" value="Genomic_DNA"/>
</dbReference>
<evidence type="ECO:0008006" key="4">
    <source>
        <dbReference type="Google" id="ProtNLM"/>
    </source>
</evidence>
<evidence type="ECO:0000313" key="2">
    <source>
        <dbReference type="EMBL" id="MFC5008667.1"/>
    </source>
</evidence>
<protein>
    <recommendedName>
        <fullName evidence="4">Lipoprotein</fullName>
    </recommendedName>
</protein>
<dbReference type="RefSeq" id="WP_380129354.1">
    <property type="nucleotide sequence ID" value="NZ_JBHSIU010000131.1"/>
</dbReference>
<keyword evidence="1" id="KW-0732">Signal</keyword>
<evidence type="ECO:0000256" key="1">
    <source>
        <dbReference type="SAM" id="SignalP"/>
    </source>
</evidence>
<evidence type="ECO:0000313" key="3">
    <source>
        <dbReference type="Proteomes" id="UP001595912"/>
    </source>
</evidence>
<name>A0ABV9WIT7_9ACTN</name>
<comment type="caution">
    <text evidence="2">The sequence shown here is derived from an EMBL/GenBank/DDBJ whole genome shotgun (WGS) entry which is preliminary data.</text>
</comment>
<organism evidence="2 3">
    <name type="scientific">Dactylosporangium cerinum</name>
    <dbReference type="NCBI Taxonomy" id="1434730"/>
    <lineage>
        <taxon>Bacteria</taxon>
        <taxon>Bacillati</taxon>
        <taxon>Actinomycetota</taxon>
        <taxon>Actinomycetes</taxon>
        <taxon>Micromonosporales</taxon>
        <taxon>Micromonosporaceae</taxon>
        <taxon>Dactylosporangium</taxon>
    </lineage>
</organism>
<dbReference type="Proteomes" id="UP001595912">
    <property type="component" value="Unassembled WGS sequence"/>
</dbReference>
<accession>A0ABV9WIT7</accession>
<gene>
    <name evidence="2" type="ORF">ACFPIJ_63990</name>
</gene>
<proteinExistence type="predicted"/>
<sequence>MTRALLPIAIAAVALAGCSSEDPADTTAAPAGAATSSAAPAAGPSSAAASSAAPGTSSAAATGGGCPVDATALKKAFQANAEVAGAIILGKGFKDISCYQGYATALTQPEAMDTAVVVFKYDAAKKTWAALIGGTDNVCENTVPAAIRPNLKHCT</sequence>
<keyword evidence="3" id="KW-1185">Reference proteome</keyword>
<feature type="signal peptide" evidence="1">
    <location>
        <begin position="1"/>
        <end position="24"/>
    </location>
</feature>
<feature type="chain" id="PRO_5046478090" description="Lipoprotein" evidence="1">
    <location>
        <begin position="25"/>
        <end position="155"/>
    </location>
</feature>
<reference evidence="3" key="1">
    <citation type="journal article" date="2019" name="Int. J. Syst. Evol. Microbiol.">
        <title>The Global Catalogue of Microorganisms (GCM) 10K type strain sequencing project: providing services to taxonomists for standard genome sequencing and annotation.</title>
        <authorList>
            <consortium name="The Broad Institute Genomics Platform"/>
            <consortium name="The Broad Institute Genome Sequencing Center for Infectious Disease"/>
            <person name="Wu L."/>
            <person name="Ma J."/>
        </authorList>
    </citation>
    <scope>NUCLEOTIDE SEQUENCE [LARGE SCALE GENOMIC DNA]</scope>
    <source>
        <strain evidence="3">CGMCC 4.7152</strain>
    </source>
</reference>
<dbReference type="PROSITE" id="PS51257">
    <property type="entry name" value="PROKAR_LIPOPROTEIN"/>
    <property type="match status" value="1"/>
</dbReference>